<dbReference type="InterPro" id="IPR004477">
    <property type="entry name" value="ComEC_N"/>
</dbReference>
<keyword evidence="3 6" id="KW-0812">Transmembrane</keyword>
<evidence type="ECO:0000256" key="1">
    <source>
        <dbReference type="ARBA" id="ARBA00004651"/>
    </source>
</evidence>
<accession>A0ABY4B4T7</accession>
<evidence type="ECO:0000256" key="5">
    <source>
        <dbReference type="ARBA" id="ARBA00023136"/>
    </source>
</evidence>
<keyword evidence="2" id="KW-1003">Cell membrane</keyword>
<organism evidence="9 10">
    <name type="scientific">Hymenobacter monticola</name>
    <dbReference type="NCBI Taxonomy" id="1705399"/>
    <lineage>
        <taxon>Bacteria</taxon>
        <taxon>Pseudomonadati</taxon>
        <taxon>Bacteroidota</taxon>
        <taxon>Cytophagia</taxon>
        <taxon>Cytophagales</taxon>
        <taxon>Hymenobacteraceae</taxon>
        <taxon>Hymenobacter</taxon>
    </lineage>
</organism>
<sequence>MITWATFPFVRYTPALIIGIVAYLYLGEAWPELWPVAVGLAVAAVAAIGWAIRQRKPAASDAAGILALLAVMIFGAALTQRATESRRADHLFRFADKVECYQAVVDEATVVRSATFATTLRVQSVRVGGQWRRATGGVRVSLPRVAGIAQPRYGEVWLIRGHPDPSKPPLNPGEFDYRQYLAYRQVYHQQYIHPDQYKMLRFSPPNVLVALSMKCAETLDRVFKDYIKTKREYAIASALVLGIKDDVDADTKQAYSSTGTSHIMAVSGLQVGLLFAALTVVLHFFFGRVPGFRLWSALLGLTVIWSYAFVTGLSASVLRATVMFTFLIIGRAWGRQSSIFNTLAVAAFFLLLWNPFLVADVGFQLSFLAVLSIVYIQPRIARWLDVEGHFYARQRPWQSKAVQWAWKWSGVALDKVWQAVALSLAAQVATFALGLYYFHQFPFSFLFSNLVAVPISSAAVYVGLALLLVKGIVAWPCVWFPSLAKYLEWAPKGVAWLFEKMVWLFNEYIFLISRYFSGWVVREIHVSALQTVLIFGLIGTFLAWLNTRQLGWLRGMALLLLCYAGSRVAEARAVAPTEEFIVYSIPRRSAVGFWQGASAEFVTSDSVPLNETERTYRLLPGIIRKAARRTHYSVGWRGTTVPVQRLTDADSAAENPFFRTGPVVLTQWRGLRVGFVSGRISSATQPAPVDVLVLRRNARVKPETVAALFGKKARVVFDSSCKIWYVARQDSSLRAHGFRTWDVTAQGAFRCAPPL</sequence>
<keyword evidence="4 6" id="KW-1133">Transmembrane helix</keyword>
<feature type="transmembrane region" description="Helical" evidence="6">
    <location>
        <begin position="346"/>
        <end position="376"/>
    </location>
</feature>
<evidence type="ECO:0000256" key="4">
    <source>
        <dbReference type="ARBA" id="ARBA00022989"/>
    </source>
</evidence>
<comment type="subcellular location">
    <subcellularLocation>
        <location evidence="1">Cell membrane</location>
        <topology evidence="1">Multi-pass membrane protein</topology>
    </subcellularLocation>
</comment>
<evidence type="ECO:0000256" key="6">
    <source>
        <dbReference type="SAM" id="Phobius"/>
    </source>
</evidence>
<dbReference type="EMBL" id="CP094534">
    <property type="protein sequence ID" value="UOE33041.1"/>
    <property type="molecule type" value="Genomic_DNA"/>
</dbReference>
<feature type="transmembrane region" description="Helical" evidence="6">
    <location>
        <begin position="416"/>
        <end position="438"/>
    </location>
</feature>
<evidence type="ECO:0000259" key="8">
    <source>
        <dbReference type="Pfam" id="PF13567"/>
    </source>
</evidence>
<dbReference type="Pfam" id="PF13567">
    <property type="entry name" value="DUF4131"/>
    <property type="match status" value="1"/>
</dbReference>
<keyword evidence="5 6" id="KW-0472">Membrane</keyword>
<keyword evidence="10" id="KW-1185">Reference proteome</keyword>
<dbReference type="InterPro" id="IPR025405">
    <property type="entry name" value="DUF4131"/>
</dbReference>
<feature type="transmembrane region" description="Helical" evidence="6">
    <location>
        <begin position="58"/>
        <end position="78"/>
    </location>
</feature>
<reference evidence="9 10" key="1">
    <citation type="submission" date="2022-03" db="EMBL/GenBank/DDBJ databases">
        <title>Hymenobactersp. isolated from the air.</title>
        <authorList>
            <person name="Won M."/>
            <person name="Kwon S.-W."/>
        </authorList>
    </citation>
    <scope>NUCLEOTIDE SEQUENCE [LARGE SCALE GENOMIC DNA]</scope>
    <source>
        <strain evidence="9 10">KACC 22596</strain>
    </source>
</reference>
<feature type="transmembrane region" description="Helical" evidence="6">
    <location>
        <begin position="6"/>
        <end position="26"/>
    </location>
</feature>
<feature type="transmembrane region" description="Helical" evidence="6">
    <location>
        <begin position="263"/>
        <end position="286"/>
    </location>
</feature>
<dbReference type="Proteomes" id="UP000831390">
    <property type="component" value="Chromosome"/>
</dbReference>
<dbReference type="NCBIfam" id="TIGR00360">
    <property type="entry name" value="ComEC_N-term"/>
    <property type="match status" value="1"/>
</dbReference>
<dbReference type="PANTHER" id="PTHR30619">
    <property type="entry name" value="DNA INTERNALIZATION/COMPETENCE PROTEIN COMEC/REC2"/>
    <property type="match status" value="1"/>
</dbReference>
<feature type="transmembrane region" description="Helical" evidence="6">
    <location>
        <begin position="33"/>
        <end position="52"/>
    </location>
</feature>
<gene>
    <name evidence="9" type="ORF">MTP16_18165</name>
</gene>
<proteinExistence type="predicted"/>
<evidence type="ECO:0000256" key="2">
    <source>
        <dbReference type="ARBA" id="ARBA00022475"/>
    </source>
</evidence>
<evidence type="ECO:0000259" key="7">
    <source>
        <dbReference type="Pfam" id="PF03772"/>
    </source>
</evidence>
<evidence type="ECO:0000256" key="3">
    <source>
        <dbReference type="ARBA" id="ARBA00022692"/>
    </source>
</evidence>
<evidence type="ECO:0000313" key="9">
    <source>
        <dbReference type="EMBL" id="UOE33041.1"/>
    </source>
</evidence>
<dbReference type="RefSeq" id="WP_243512615.1">
    <property type="nucleotide sequence ID" value="NZ_CP094534.1"/>
</dbReference>
<protein>
    <submittedName>
        <fullName evidence="9">ComEC family competence protein</fullName>
    </submittedName>
</protein>
<evidence type="ECO:0000313" key="10">
    <source>
        <dbReference type="Proteomes" id="UP000831390"/>
    </source>
</evidence>
<name>A0ABY4B4T7_9BACT</name>
<dbReference type="PANTHER" id="PTHR30619:SF1">
    <property type="entry name" value="RECOMBINATION PROTEIN 2"/>
    <property type="match status" value="1"/>
</dbReference>
<dbReference type="Pfam" id="PF03772">
    <property type="entry name" value="Competence"/>
    <property type="match status" value="1"/>
</dbReference>
<feature type="domain" description="DUF4131" evidence="8">
    <location>
        <begin position="34"/>
        <end position="193"/>
    </location>
</feature>
<feature type="transmembrane region" description="Helical" evidence="6">
    <location>
        <begin position="292"/>
        <end position="310"/>
    </location>
</feature>
<dbReference type="InterPro" id="IPR052159">
    <property type="entry name" value="Competence_DNA_uptake"/>
</dbReference>
<feature type="domain" description="ComEC/Rec2-related protein" evidence="7">
    <location>
        <begin position="239"/>
        <end position="506"/>
    </location>
</feature>
<feature type="transmembrane region" description="Helical" evidence="6">
    <location>
        <begin position="527"/>
        <end position="546"/>
    </location>
</feature>